<dbReference type="Pfam" id="PF03641">
    <property type="entry name" value="Lysine_decarbox"/>
    <property type="match status" value="1"/>
</dbReference>
<evidence type="ECO:0000256" key="2">
    <source>
        <dbReference type="ARBA" id="ARBA00006763"/>
    </source>
</evidence>
<keyword evidence="3" id="KW-0203">Cytokinin biosynthesis</keyword>
<comment type="caution">
    <text evidence="4">The sequence shown here is derived from an EMBL/GenBank/DDBJ whole genome shotgun (WGS) entry which is preliminary data.</text>
</comment>
<organism evidence="4 5">
    <name type="scientific">Xylanibacter caecicola</name>
    <dbReference type="NCBI Taxonomy" id="2736294"/>
    <lineage>
        <taxon>Bacteria</taxon>
        <taxon>Pseudomonadati</taxon>
        <taxon>Bacteroidota</taxon>
        <taxon>Bacteroidia</taxon>
        <taxon>Bacteroidales</taxon>
        <taxon>Prevotellaceae</taxon>
        <taxon>Xylanibacter</taxon>
    </lineage>
</organism>
<gene>
    <name evidence="4" type="ORF">HPS54_00470</name>
</gene>
<dbReference type="EMBL" id="JABKKJ010000001">
    <property type="protein sequence ID" value="NPE24001.1"/>
    <property type="molecule type" value="Genomic_DNA"/>
</dbReference>
<keyword evidence="5" id="KW-1185">Reference proteome</keyword>
<dbReference type="Proteomes" id="UP000820977">
    <property type="component" value="Unassembled WGS sequence"/>
</dbReference>
<comment type="catalytic activity">
    <reaction evidence="1">
        <text>AMP + H2O = D-ribose 5-phosphate + adenine</text>
        <dbReference type="Rhea" id="RHEA:20129"/>
        <dbReference type="ChEBI" id="CHEBI:15377"/>
        <dbReference type="ChEBI" id="CHEBI:16708"/>
        <dbReference type="ChEBI" id="CHEBI:78346"/>
        <dbReference type="ChEBI" id="CHEBI:456215"/>
        <dbReference type="EC" id="3.2.2.4"/>
    </reaction>
</comment>
<keyword evidence="3" id="KW-0378">Hydrolase</keyword>
<evidence type="ECO:0000313" key="4">
    <source>
        <dbReference type="EMBL" id="NPE24001.1"/>
    </source>
</evidence>
<evidence type="ECO:0000313" key="5">
    <source>
        <dbReference type="Proteomes" id="UP000820977"/>
    </source>
</evidence>
<name>A0ABX2AXM0_9BACT</name>
<dbReference type="RefSeq" id="WP_172343532.1">
    <property type="nucleotide sequence ID" value="NZ_CASYYZ010000041.1"/>
</dbReference>
<sequence>MNIAIFCSANSDIDPRFFHFTEELGVWLAENGHTVVFGGCDMGLMECVARAAHNVGGRTMGMIPTKVEERGHVSKYVDVEFRCDNLSDRKDLMLAHSDVVIALPGGIGTLDEIFTVAASATIGYHAKKVILYNMDGFWQPLIALLNSLQNRGLMREPYSSHIMVANSLEDIAGMIGEEGL</sequence>
<evidence type="ECO:0000256" key="3">
    <source>
        <dbReference type="RuleBase" id="RU363015"/>
    </source>
</evidence>
<reference evidence="4 5" key="1">
    <citation type="submission" date="2020-05" db="EMBL/GenBank/DDBJ databases">
        <title>Distinct polysaccharide utilization as determinants for interspecies competition between intestinal Prevotella spp.</title>
        <authorList>
            <person name="Galvez E.J.C."/>
            <person name="Iljazovic A."/>
            <person name="Strowig T."/>
        </authorList>
    </citation>
    <scope>NUCLEOTIDE SEQUENCE [LARGE SCALE GENOMIC DNA]</scope>
    <source>
        <strain evidence="4 5">PCHR</strain>
    </source>
</reference>
<proteinExistence type="inferred from homology"/>
<dbReference type="InterPro" id="IPR005269">
    <property type="entry name" value="LOG"/>
</dbReference>
<dbReference type="PANTHER" id="PTHR31223:SF70">
    <property type="entry name" value="LOG FAMILY PROTEIN YJL055W"/>
    <property type="match status" value="1"/>
</dbReference>
<dbReference type="Gene3D" id="3.40.50.450">
    <property type="match status" value="1"/>
</dbReference>
<evidence type="ECO:0000256" key="1">
    <source>
        <dbReference type="ARBA" id="ARBA00000274"/>
    </source>
</evidence>
<protein>
    <recommendedName>
        <fullName evidence="3">Cytokinin riboside 5'-monophosphate phosphoribohydrolase</fullName>
        <ecNumber evidence="3">3.2.2.n1</ecNumber>
    </recommendedName>
</protein>
<dbReference type="EC" id="3.2.2.n1" evidence="3"/>
<dbReference type="PANTHER" id="PTHR31223">
    <property type="entry name" value="LOG FAMILY PROTEIN YJL055W"/>
    <property type="match status" value="1"/>
</dbReference>
<dbReference type="SUPFAM" id="SSF102405">
    <property type="entry name" value="MCP/YpsA-like"/>
    <property type="match status" value="1"/>
</dbReference>
<dbReference type="NCBIfam" id="TIGR00730">
    <property type="entry name" value="Rossman fold protein, TIGR00730 family"/>
    <property type="match status" value="1"/>
</dbReference>
<comment type="similarity">
    <text evidence="2 3">Belongs to the LOG family.</text>
</comment>
<accession>A0ABX2AXM0</accession>
<dbReference type="InterPro" id="IPR031100">
    <property type="entry name" value="LOG_fam"/>
</dbReference>